<dbReference type="Pfam" id="PF13377">
    <property type="entry name" value="Peripla_BP_3"/>
    <property type="match status" value="1"/>
</dbReference>
<dbReference type="SUPFAM" id="SSF47413">
    <property type="entry name" value="lambda repressor-like DNA-binding domains"/>
    <property type="match status" value="1"/>
</dbReference>
<reference evidence="5" key="1">
    <citation type="submission" date="2021-04" db="EMBL/GenBank/DDBJ databases">
        <title>Genome based classification of Actinospica acidithermotolerans sp. nov., an actinobacterium isolated from an Indonesian hot spring.</title>
        <authorList>
            <person name="Kusuma A.B."/>
            <person name="Putra K.E."/>
            <person name="Nafisah S."/>
            <person name="Loh J."/>
            <person name="Nouioui I."/>
            <person name="Goodfellow M."/>
        </authorList>
    </citation>
    <scope>NUCLEOTIDE SEQUENCE</scope>
    <source>
        <strain evidence="5">CSCA 57</strain>
    </source>
</reference>
<dbReference type="GO" id="GO:0003700">
    <property type="term" value="F:DNA-binding transcription factor activity"/>
    <property type="evidence" value="ECO:0007669"/>
    <property type="project" value="TreeGrafter"/>
</dbReference>
<evidence type="ECO:0000259" key="4">
    <source>
        <dbReference type="PROSITE" id="PS50932"/>
    </source>
</evidence>
<proteinExistence type="predicted"/>
<sequence>MRARRPTIVDVAREAGVSVATVSRLINGDEKVNADYTKRIRAAIDLLGYQPDERARQLRRGRTQTLGATVRSIAEPHPVLRAVDGEARALGLSMIVMSTGDDPEREREAVMAMCRRRVDGILIEPVAESLAYLQPEIDLGLVVVAFDRPAGDVALDTVLSDNRGGIRQAFDHLTALGHRRIAYIGDDERIYTGHERAEAVRGHLRDLGESVDGMVHAGPVHTETVAAALDVLHRLPVPPTALITGNAATTLEAVRCLGTAFGSTTLVGFDDFALVDLLPAAFTVIAQDEARISETILELFRDRLARPTAPVRTVVVPTALIVRGRQEALT</sequence>
<dbReference type="CDD" id="cd06267">
    <property type="entry name" value="PBP1_LacI_sugar_binding-like"/>
    <property type="match status" value="1"/>
</dbReference>
<organism evidence="5 6">
    <name type="scientific">Actinospica durhamensis</name>
    <dbReference type="NCBI Taxonomy" id="1508375"/>
    <lineage>
        <taxon>Bacteria</taxon>
        <taxon>Bacillati</taxon>
        <taxon>Actinomycetota</taxon>
        <taxon>Actinomycetes</taxon>
        <taxon>Catenulisporales</taxon>
        <taxon>Actinospicaceae</taxon>
        <taxon>Actinospica</taxon>
    </lineage>
</organism>
<dbReference type="Proteomes" id="UP000675781">
    <property type="component" value="Unassembled WGS sequence"/>
</dbReference>
<dbReference type="InterPro" id="IPR028082">
    <property type="entry name" value="Peripla_BP_I"/>
</dbReference>
<accession>A0A941IRC9</accession>
<dbReference type="PRINTS" id="PR00036">
    <property type="entry name" value="HTHLACI"/>
</dbReference>
<dbReference type="Gene3D" id="3.40.50.2300">
    <property type="match status" value="2"/>
</dbReference>
<dbReference type="PANTHER" id="PTHR30146:SF109">
    <property type="entry name" value="HTH-TYPE TRANSCRIPTIONAL REGULATOR GALS"/>
    <property type="match status" value="1"/>
</dbReference>
<dbReference type="SMART" id="SM00354">
    <property type="entry name" value="HTH_LACI"/>
    <property type="match status" value="1"/>
</dbReference>
<dbReference type="PROSITE" id="PS50932">
    <property type="entry name" value="HTH_LACI_2"/>
    <property type="match status" value="1"/>
</dbReference>
<dbReference type="SUPFAM" id="SSF53822">
    <property type="entry name" value="Periplasmic binding protein-like I"/>
    <property type="match status" value="1"/>
</dbReference>
<dbReference type="InterPro" id="IPR010982">
    <property type="entry name" value="Lambda_DNA-bd_dom_sf"/>
</dbReference>
<dbReference type="Pfam" id="PF00356">
    <property type="entry name" value="LacI"/>
    <property type="match status" value="1"/>
</dbReference>
<dbReference type="PROSITE" id="PS00356">
    <property type="entry name" value="HTH_LACI_1"/>
    <property type="match status" value="1"/>
</dbReference>
<dbReference type="AlphaFoldDB" id="A0A941IRC9"/>
<name>A0A941IRC9_9ACTN</name>
<evidence type="ECO:0000256" key="3">
    <source>
        <dbReference type="ARBA" id="ARBA00023163"/>
    </source>
</evidence>
<dbReference type="EMBL" id="JAGSOG010000085">
    <property type="protein sequence ID" value="MBR7835167.1"/>
    <property type="molecule type" value="Genomic_DNA"/>
</dbReference>
<protein>
    <submittedName>
        <fullName evidence="5">LacI family DNA-binding transcriptional regulator</fullName>
    </submittedName>
</protein>
<keyword evidence="1" id="KW-0805">Transcription regulation</keyword>
<gene>
    <name evidence="5" type="ORF">KDL01_17975</name>
</gene>
<keyword evidence="6" id="KW-1185">Reference proteome</keyword>
<dbReference type="InterPro" id="IPR046335">
    <property type="entry name" value="LacI/GalR-like_sensor"/>
</dbReference>
<evidence type="ECO:0000256" key="1">
    <source>
        <dbReference type="ARBA" id="ARBA00023015"/>
    </source>
</evidence>
<dbReference type="Gene3D" id="1.10.260.40">
    <property type="entry name" value="lambda repressor-like DNA-binding domains"/>
    <property type="match status" value="1"/>
</dbReference>
<dbReference type="GO" id="GO:0000976">
    <property type="term" value="F:transcription cis-regulatory region binding"/>
    <property type="evidence" value="ECO:0007669"/>
    <property type="project" value="TreeGrafter"/>
</dbReference>
<comment type="caution">
    <text evidence="5">The sequence shown here is derived from an EMBL/GenBank/DDBJ whole genome shotgun (WGS) entry which is preliminary data.</text>
</comment>
<evidence type="ECO:0000313" key="5">
    <source>
        <dbReference type="EMBL" id="MBR7835167.1"/>
    </source>
</evidence>
<keyword evidence="2 5" id="KW-0238">DNA-binding</keyword>
<dbReference type="InterPro" id="IPR000843">
    <property type="entry name" value="HTH_LacI"/>
</dbReference>
<keyword evidence="3" id="KW-0804">Transcription</keyword>
<dbReference type="PANTHER" id="PTHR30146">
    <property type="entry name" value="LACI-RELATED TRANSCRIPTIONAL REPRESSOR"/>
    <property type="match status" value="1"/>
</dbReference>
<dbReference type="CDD" id="cd01392">
    <property type="entry name" value="HTH_LacI"/>
    <property type="match status" value="1"/>
</dbReference>
<evidence type="ECO:0000313" key="6">
    <source>
        <dbReference type="Proteomes" id="UP000675781"/>
    </source>
</evidence>
<evidence type="ECO:0000256" key="2">
    <source>
        <dbReference type="ARBA" id="ARBA00023125"/>
    </source>
</evidence>
<feature type="domain" description="HTH lacI-type" evidence="4">
    <location>
        <begin position="6"/>
        <end position="60"/>
    </location>
</feature>